<comment type="caution">
    <text evidence="2">The sequence shown here is derived from an EMBL/GenBank/DDBJ whole genome shotgun (WGS) entry which is preliminary data.</text>
</comment>
<name>A0A6G1BWU0_9ORYZ</name>
<feature type="compositionally biased region" description="Low complexity" evidence="1">
    <location>
        <begin position="45"/>
        <end position="57"/>
    </location>
</feature>
<organism evidence="2 3">
    <name type="scientific">Oryza meyeriana var. granulata</name>
    <dbReference type="NCBI Taxonomy" id="110450"/>
    <lineage>
        <taxon>Eukaryota</taxon>
        <taxon>Viridiplantae</taxon>
        <taxon>Streptophyta</taxon>
        <taxon>Embryophyta</taxon>
        <taxon>Tracheophyta</taxon>
        <taxon>Spermatophyta</taxon>
        <taxon>Magnoliopsida</taxon>
        <taxon>Liliopsida</taxon>
        <taxon>Poales</taxon>
        <taxon>Poaceae</taxon>
        <taxon>BOP clade</taxon>
        <taxon>Oryzoideae</taxon>
        <taxon>Oryzeae</taxon>
        <taxon>Oryzinae</taxon>
        <taxon>Oryza</taxon>
        <taxon>Oryza meyeriana</taxon>
    </lineage>
</organism>
<protein>
    <submittedName>
        <fullName evidence="2">Uncharacterized protein</fullName>
    </submittedName>
</protein>
<sequence>MRAAASVIGERIRWQHGWSRLADSAAAGVEATQRRWPGPGGGRPSAGRAWESSAEEGLGPGGSGLEQAEETKGFWDETTILSIKDLDFIR</sequence>
<gene>
    <name evidence="2" type="ORF">E2562_013520</name>
</gene>
<dbReference type="Proteomes" id="UP000479710">
    <property type="component" value="Unassembled WGS sequence"/>
</dbReference>
<dbReference type="AlphaFoldDB" id="A0A6G1BWU0"/>
<feature type="region of interest" description="Disordered" evidence="1">
    <location>
        <begin position="28"/>
        <end position="71"/>
    </location>
</feature>
<proteinExistence type="predicted"/>
<accession>A0A6G1BWU0</accession>
<evidence type="ECO:0000313" key="2">
    <source>
        <dbReference type="EMBL" id="KAF0892157.1"/>
    </source>
</evidence>
<evidence type="ECO:0000256" key="1">
    <source>
        <dbReference type="SAM" id="MobiDB-lite"/>
    </source>
</evidence>
<keyword evidence="3" id="KW-1185">Reference proteome</keyword>
<dbReference type="EMBL" id="SPHZ02000011">
    <property type="protein sequence ID" value="KAF0892157.1"/>
    <property type="molecule type" value="Genomic_DNA"/>
</dbReference>
<evidence type="ECO:0000313" key="3">
    <source>
        <dbReference type="Proteomes" id="UP000479710"/>
    </source>
</evidence>
<reference evidence="2 3" key="1">
    <citation type="submission" date="2019-11" db="EMBL/GenBank/DDBJ databases">
        <title>Whole genome sequence of Oryza granulata.</title>
        <authorList>
            <person name="Li W."/>
        </authorList>
    </citation>
    <scope>NUCLEOTIDE SEQUENCE [LARGE SCALE GENOMIC DNA]</scope>
    <source>
        <strain evidence="3">cv. Menghai</strain>
        <tissue evidence="2">Leaf</tissue>
    </source>
</reference>